<evidence type="ECO:0000313" key="2">
    <source>
        <dbReference type="Proteomes" id="UP000503447"/>
    </source>
</evidence>
<accession>A0A6M5YL20</accession>
<dbReference type="KEGG" id="ftj:FTUN_2239"/>
<reference evidence="2" key="1">
    <citation type="submission" date="2020-05" db="EMBL/GenBank/DDBJ databases">
        <title>Frigoriglobus tundricola gen. nov., sp. nov., a psychrotolerant cellulolytic planctomycete of the family Gemmataceae with two divergent copies of 16S rRNA gene.</title>
        <authorList>
            <person name="Kulichevskaya I.S."/>
            <person name="Ivanova A.A."/>
            <person name="Naumoff D.G."/>
            <person name="Beletsky A.V."/>
            <person name="Rijpstra W.I.C."/>
            <person name="Sinninghe Damste J.S."/>
            <person name="Mardanov A.V."/>
            <person name="Ravin N.V."/>
            <person name="Dedysh S.N."/>
        </authorList>
    </citation>
    <scope>NUCLEOTIDE SEQUENCE [LARGE SCALE GENOMIC DNA]</scope>
    <source>
        <strain evidence="2">PL17</strain>
    </source>
</reference>
<name>A0A6M5YL20_9BACT</name>
<protein>
    <submittedName>
        <fullName evidence="1">Uncharacterized protein</fullName>
    </submittedName>
</protein>
<dbReference type="EMBL" id="CP053452">
    <property type="protein sequence ID" value="QJW94717.1"/>
    <property type="molecule type" value="Genomic_DNA"/>
</dbReference>
<dbReference type="RefSeq" id="WP_227254834.1">
    <property type="nucleotide sequence ID" value="NZ_CP053452.2"/>
</dbReference>
<dbReference type="AlphaFoldDB" id="A0A6M5YL20"/>
<proteinExistence type="predicted"/>
<evidence type="ECO:0000313" key="1">
    <source>
        <dbReference type="EMBL" id="QJW94717.1"/>
    </source>
</evidence>
<sequence length="265" mass="29096">MTESEWLASGESKPLLEFLMARTSERKLRLFAVDCCRRVKYLLKGSHLKRSRKAIGVVERHVEGLATFEEVRAALDEVLGDCLDASHSIVHAGEANFYAAEYATNAVAYLNGFRIIGTATCTSCALAYDALARDSDPVLARIAAEYAGRGRQAGEAQFAAEEAEVRALPRYVRALVGEQTNQAQLLRDIIGNPFRVAAFSSNWRTGTTVLLARQMHESRDYSAMPVLADALQDCGCDNCDMLDHCRGPGPHVRGCWVVDLVLGKE</sequence>
<dbReference type="Proteomes" id="UP000503447">
    <property type="component" value="Chromosome"/>
</dbReference>
<keyword evidence="2" id="KW-1185">Reference proteome</keyword>
<organism evidence="1 2">
    <name type="scientific">Frigoriglobus tundricola</name>
    <dbReference type="NCBI Taxonomy" id="2774151"/>
    <lineage>
        <taxon>Bacteria</taxon>
        <taxon>Pseudomonadati</taxon>
        <taxon>Planctomycetota</taxon>
        <taxon>Planctomycetia</taxon>
        <taxon>Gemmatales</taxon>
        <taxon>Gemmataceae</taxon>
        <taxon>Frigoriglobus</taxon>
    </lineage>
</organism>
<gene>
    <name evidence="1" type="ORF">FTUN_2239</name>
</gene>